<organism evidence="5 6">
    <name type="scientific">Nocardia uniformis</name>
    <dbReference type="NCBI Taxonomy" id="53432"/>
    <lineage>
        <taxon>Bacteria</taxon>
        <taxon>Bacillati</taxon>
        <taxon>Actinomycetota</taxon>
        <taxon>Actinomycetes</taxon>
        <taxon>Mycobacteriales</taxon>
        <taxon>Nocardiaceae</taxon>
        <taxon>Nocardia</taxon>
    </lineage>
</organism>
<feature type="domain" description="S1 motif" evidence="4">
    <location>
        <begin position="21"/>
        <end position="82"/>
    </location>
</feature>
<keyword evidence="3" id="KW-0687">Ribonucleoprotein</keyword>
<dbReference type="Proteomes" id="UP000586827">
    <property type="component" value="Unassembled WGS sequence"/>
</dbReference>
<evidence type="ECO:0000313" key="5">
    <source>
        <dbReference type="EMBL" id="NNH75169.1"/>
    </source>
</evidence>
<evidence type="ECO:0000313" key="6">
    <source>
        <dbReference type="Proteomes" id="UP000586827"/>
    </source>
</evidence>
<dbReference type="GO" id="GO:0006412">
    <property type="term" value="P:translation"/>
    <property type="evidence" value="ECO:0007669"/>
    <property type="project" value="TreeGrafter"/>
</dbReference>
<dbReference type="Gene3D" id="2.40.50.140">
    <property type="entry name" value="Nucleic acid-binding proteins"/>
    <property type="match status" value="1"/>
</dbReference>
<dbReference type="GO" id="GO:1990904">
    <property type="term" value="C:ribonucleoprotein complex"/>
    <property type="evidence" value="ECO:0007669"/>
    <property type="project" value="UniProtKB-KW"/>
</dbReference>
<gene>
    <name evidence="5" type="ORF">HLB23_35870</name>
</gene>
<dbReference type="PROSITE" id="PS50126">
    <property type="entry name" value="S1"/>
    <property type="match status" value="1"/>
</dbReference>
<evidence type="ECO:0000256" key="2">
    <source>
        <dbReference type="ARBA" id="ARBA00022980"/>
    </source>
</evidence>
<comment type="similarity">
    <text evidence="1">Belongs to the bacterial ribosomal protein bS1 family.</text>
</comment>
<evidence type="ECO:0000256" key="3">
    <source>
        <dbReference type="ARBA" id="ARBA00023274"/>
    </source>
</evidence>
<keyword evidence="6" id="KW-1185">Reference proteome</keyword>
<dbReference type="PANTHER" id="PTHR10724:SF7">
    <property type="entry name" value="SMALL RIBOSOMAL SUBUNIT PROTEIN BS1C"/>
    <property type="match status" value="1"/>
</dbReference>
<name>A0A849CH20_9NOCA</name>
<dbReference type="InterPro" id="IPR012340">
    <property type="entry name" value="NA-bd_OB-fold"/>
</dbReference>
<accession>A0A849CH20</accession>
<dbReference type="EMBL" id="JABELX010000019">
    <property type="protein sequence ID" value="NNH75169.1"/>
    <property type="molecule type" value="Genomic_DNA"/>
</dbReference>
<dbReference type="Pfam" id="PF00575">
    <property type="entry name" value="S1"/>
    <property type="match status" value="1"/>
</dbReference>
<dbReference type="GO" id="GO:0005840">
    <property type="term" value="C:ribosome"/>
    <property type="evidence" value="ECO:0007669"/>
    <property type="project" value="UniProtKB-KW"/>
</dbReference>
<evidence type="ECO:0000256" key="1">
    <source>
        <dbReference type="ARBA" id="ARBA00006767"/>
    </source>
</evidence>
<dbReference type="GO" id="GO:0003735">
    <property type="term" value="F:structural constituent of ribosome"/>
    <property type="evidence" value="ECO:0007669"/>
    <property type="project" value="TreeGrafter"/>
</dbReference>
<protein>
    <submittedName>
        <fullName evidence="5">S1 RNA-binding domain-containing protein</fullName>
    </submittedName>
</protein>
<dbReference type="RefSeq" id="WP_067527196.1">
    <property type="nucleotide sequence ID" value="NZ_JABELX010000019.1"/>
</dbReference>
<sequence length="82" mass="8585">MSQEQVSLPQWQSFRAANAPGSTLEGSVVSIVPFGAFLALAPGIEGLLHISETSALPEVGSTVPVRILAVDDDRKRVSLTPA</sequence>
<proteinExistence type="inferred from homology"/>
<dbReference type="SMART" id="SM00316">
    <property type="entry name" value="S1"/>
    <property type="match status" value="1"/>
</dbReference>
<comment type="caution">
    <text evidence="5">The sequence shown here is derived from an EMBL/GenBank/DDBJ whole genome shotgun (WGS) entry which is preliminary data.</text>
</comment>
<reference evidence="5 6" key="1">
    <citation type="submission" date="2020-05" db="EMBL/GenBank/DDBJ databases">
        <title>MicrobeNet Type strains.</title>
        <authorList>
            <person name="Nicholson A.C."/>
        </authorList>
    </citation>
    <scope>NUCLEOTIDE SEQUENCE [LARGE SCALE GENOMIC DNA]</scope>
    <source>
        <strain evidence="5 6">JCM 3224</strain>
    </source>
</reference>
<dbReference type="AlphaFoldDB" id="A0A849CH20"/>
<dbReference type="GO" id="GO:0003729">
    <property type="term" value="F:mRNA binding"/>
    <property type="evidence" value="ECO:0007669"/>
    <property type="project" value="TreeGrafter"/>
</dbReference>
<evidence type="ECO:0000259" key="4">
    <source>
        <dbReference type="PROSITE" id="PS50126"/>
    </source>
</evidence>
<keyword evidence="2" id="KW-0689">Ribosomal protein</keyword>
<dbReference type="InterPro" id="IPR003029">
    <property type="entry name" value="S1_domain"/>
</dbReference>
<dbReference type="SUPFAM" id="SSF50249">
    <property type="entry name" value="Nucleic acid-binding proteins"/>
    <property type="match status" value="1"/>
</dbReference>
<dbReference type="PANTHER" id="PTHR10724">
    <property type="entry name" value="30S RIBOSOMAL PROTEIN S1"/>
    <property type="match status" value="1"/>
</dbReference>
<dbReference type="InterPro" id="IPR050437">
    <property type="entry name" value="Ribos_protein_bS1-like"/>
</dbReference>